<evidence type="ECO:0000313" key="4">
    <source>
        <dbReference type="EMBL" id="KAJ7722699.1"/>
    </source>
</evidence>
<dbReference type="Gene3D" id="1.20.910.10">
    <property type="entry name" value="Heme oxygenase-like"/>
    <property type="match status" value="1"/>
</dbReference>
<keyword evidence="2" id="KW-0812">Transmembrane</keyword>
<dbReference type="EMBL" id="JARKIB010000217">
    <property type="protein sequence ID" value="KAJ7722699.1"/>
    <property type="molecule type" value="Genomic_DNA"/>
</dbReference>
<protein>
    <recommendedName>
        <fullName evidence="3">Thiaminase-2/PQQC domain-containing protein</fullName>
    </recommendedName>
</protein>
<feature type="domain" description="Thiaminase-2/PQQC" evidence="3">
    <location>
        <begin position="67"/>
        <end position="224"/>
    </location>
</feature>
<comment type="caution">
    <text evidence="4">The sequence shown here is derived from an EMBL/GenBank/DDBJ whole genome shotgun (WGS) entry which is preliminary data.</text>
</comment>
<dbReference type="InterPro" id="IPR016084">
    <property type="entry name" value="Haem_Oase-like_multi-hlx"/>
</dbReference>
<dbReference type="InterPro" id="IPR035992">
    <property type="entry name" value="Ricin_B-like_lectins"/>
</dbReference>
<dbReference type="Proteomes" id="UP001215598">
    <property type="component" value="Unassembled WGS sequence"/>
</dbReference>
<feature type="non-terminal residue" evidence="4">
    <location>
        <position position="421"/>
    </location>
</feature>
<dbReference type="SUPFAM" id="SSF48613">
    <property type="entry name" value="Heme oxygenase-like"/>
    <property type="match status" value="1"/>
</dbReference>
<reference evidence="4" key="1">
    <citation type="submission" date="2023-03" db="EMBL/GenBank/DDBJ databases">
        <title>Massive genome expansion in bonnet fungi (Mycena s.s.) driven by repeated elements and novel gene families across ecological guilds.</title>
        <authorList>
            <consortium name="Lawrence Berkeley National Laboratory"/>
            <person name="Harder C.B."/>
            <person name="Miyauchi S."/>
            <person name="Viragh M."/>
            <person name="Kuo A."/>
            <person name="Thoen E."/>
            <person name="Andreopoulos B."/>
            <person name="Lu D."/>
            <person name="Skrede I."/>
            <person name="Drula E."/>
            <person name="Henrissat B."/>
            <person name="Morin E."/>
            <person name="Kohler A."/>
            <person name="Barry K."/>
            <person name="LaButti K."/>
            <person name="Morin E."/>
            <person name="Salamov A."/>
            <person name="Lipzen A."/>
            <person name="Mereny Z."/>
            <person name="Hegedus B."/>
            <person name="Baldrian P."/>
            <person name="Stursova M."/>
            <person name="Weitz H."/>
            <person name="Taylor A."/>
            <person name="Grigoriev I.V."/>
            <person name="Nagy L.G."/>
            <person name="Martin F."/>
            <person name="Kauserud H."/>
        </authorList>
    </citation>
    <scope>NUCLEOTIDE SEQUENCE</scope>
    <source>
        <strain evidence="4">CBHHK182m</strain>
    </source>
</reference>
<dbReference type="AlphaFoldDB" id="A0AAD7ML97"/>
<dbReference type="SUPFAM" id="SSF50370">
    <property type="entry name" value="Ricin B-like lectins"/>
    <property type="match status" value="1"/>
</dbReference>
<accession>A0AAD7ML97</accession>
<sequence length="421" mass="47361">LKELPAFQQEQPNHPAALPTKATYTPEFPSVPPPSVGSLQTSEALPSPSQPQPQEDAVAELLRRNQKVFNEVINHPFPRAFGKGTASLDGFRYYMIQDKMYLQTCARLKMKAVSEGSDKDIEEFGVRHKSSLEQVKKLKATCVTMLSVPESIIEATPRSVELDTTEQFYKTALRGEDALLAYYVVLLPCVLIYWTIAERLMEDPSTVRNVVYHSAWTVENYDRSSVDKYKKFINENIAAHGGVNRWNWLFNIACQQEVQIFDTGLNAPTPFHTIPDGTYSIHISSVKNLVLAVRNVTEFLRPPFEALLGRYFPSDATSSVVGTEETGDDDERWDVSATKDGYVFKNLGTGLYLGLSNAPDRREYRVLQAVSNPYYWWVNSGLNQGSSVYQIHDSLNLRYTLHAAIEILDSAAVKDFGFTPV</sequence>
<keyword evidence="5" id="KW-1185">Reference proteome</keyword>
<evidence type="ECO:0000256" key="2">
    <source>
        <dbReference type="SAM" id="Phobius"/>
    </source>
</evidence>
<dbReference type="CDD" id="cd19359">
    <property type="entry name" value="TenA_C_Bt3146-like"/>
    <property type="match status" value="1"/>
</dbReference>
<evidence type="ECO:0000313" key="5">
    <source>
        <dbReference type="Proteomes" id="UP001215598"/>
    </source>
</evidence>
<feature type="transmembrane region" description="Helical" evidence="2">
    <location>
        <begin position="179"/>
        <end position="196"/>
    </location>
</feature>
<gene>
    <name evidence="4" type="ORF">B0H16DRAFT_1599958</name>
</gene>
<evidence type="ECO:0000256" key="1">
    <source>
        <dbReference type="SAM" id="MobiDB-lite"/>
    </source>
</evidence>
<keyword evidence="2" id="KW-0472">Membrane</keyword>
<feature type="region of interest" description="Disordered" evidence="1">
    <location>
        <begin position="1"/>
        <end position="55"/>
    </location>
</feature>
<evidence type="ECO:0000259" key="3">
    <source>
        <dbReference type="Pfam" id="PF03070"/>
    </source>
</evidence>
<organism evidence="4 5">
    <name type="scientific">Mycena metata</name>
    <dbReference type="NCBI Taxonomy" id="1033252"/>
    <lineage>
        <taxon>Eukaryota</taxon>
        <taxon>Fungi</taxon>
        <taxon>Dikarya</taxon>
        <taxon>Basidiomycota</taxon>
        <taxon>Agaricomycotina</taxon>
        <taxon>Agaricomycetes</taxon>
        <taxon>Agaricomycetidae</taxon>
        <taxon>Agaricales</taxon>
        <taxon>Marasmiineae</taxon>
        <taxon>Mycenaceae</taxon>
        <taxon>Mycena</taxon>
    </lineage>
</organism>
<proteinExistence type="predicted"/>
<dbReference type="Gene3D" id="2.80.10.50">
    <property type="match status" value="1"/>
</dbReference>
<dbReference type="InterPro" id="IPR004305">
    <property type="entry name" value="Thiaminase-2/PQQC"/>
</dbReference>
<keyword evidence="2" id="KW-1133">Transmembrane helix</keyword>
<name>A0AAD7ML97_9AGAR</name>
<dbReference type="GO" id="GO:0006772">
    <property type="term" value="P:thiamine metabolic process"/>
    <property type="evidence" value="ECO:0007669"/>
    <property type="project" value="UniProtKB-ARBA"/>
</dbReference>
<dbReference type="Pfam" id="PF03070">
    <property type="entry name" value="TENA_THI-4"/>
    <property type="match status" value="1"/>
</dbReference>